<keyword evidence="1" id="KW-0479">Metal-binding</keyword>
<evidence type="ECO:0000256" key="5">
    <source>
        <dbReference type="SAM" id="MobiDB-lite"/>
    </source>
</evidence>
<protein>
    <recommendedName>
        <fullName evidence="10">RING-type domain-containing protein</fullName>
    </recommendedName>
</protein>
<sequence>MASDGGKGVQRGSELTDNLSTDLSCPICIDYFREPVSLRCGHNFCRECILHAWAWSEHANGSVSCPQCRRQCDRLDVASNRLLARIVEGFQRLCHPDPASPPPSRCQLHQQGLGLFCSDDLQLVCRVCVKSQQHRNHKCTAIGKAYKVCKGTLPSSCPSCARESRDPAHITYGPWAQMAPWVWRPRSTELPVRQRGSATLPEAPSYGADSLETPNCPLTKGRGNGG</sequence>
<dbReference type="AlphaFoldDB" id="A0A401RHY3"/>
<keyword evidence="3" id="KW-0862">Zinc</keyword>
<dbReference type="PROSITE" id="PS50089">
    <property type="entry name" value="ZF_RING_2"/>
    <property type="match status" value="1"/>
</dbReference>
<dbReference type="PROSITE" id="PS00518">
    <property type="entry name" value="ZF_RING_1"/>
    <property type="match status" value="1"/>
</dbReference>
<evidence type="ECO:0000259" key="7">
    <source>
        <dbReference type="PROSITE" id="PS50119"/>
    </source>
</evidence>
<dbReference type="STRING" id="137246.A0A401RHY3"/>
<evidence type="ECO:0000313" key="8">
    <source>
        <dbReference type="EMBL" id="GCC17763.1"/>
    </source>
</evidence>
<dbReference type="GO" id="GO:0008270">
    <property type="term" value="F:zinc ion binding"/>
    <property type="evidence" value="ECO:0007669"/>
    <property type="project" value="UniProtKB-KW"/>
</dbReference>
<dbReference type="InterPro" id="IPR017907">
    <property type="entry name" value="Znf_RING_CS"/>
</dbReference>
<evidence type="ECO:0000259" key="6">
    <source>
        <dbReference type="PROSITE" id="PS50089"/>
    </source>
</evidence>
<dbReference type="SMART" id="SM00336">
    <property type="entry name" value="BBOX"/>
    <property type="match status" value="1"/>
</dbReference>
<reference evidence="8 9" key="1">
    <citation type="journal article" date="2018" name="Nat. Ecol. Evol.">
        <title>Shark genomes provide insights into elasmobranch evolution and the origin of vertebrates.</title>
        <authorList>
            <person name="Hara Y"/>
            <person name="Yamaguchi K"/>
            <person name="Onimaru K"/>
            <person name="Kadota M"/>
            <person name="Koyanagi M"/>
            <person name="Keeley SD"/>
            <person name="Tatsumi K"/>
            <person name="Tanaka K"/>
            <person name="Motone F"/>
            <person name="Kageyama Y"/>
            <person name="Nozu R"/>
            <person name="Adachi N"/>
            <person name="Nishimura O"/>
            <person name="Nakagawa R"/>
            <person name="Tanegashima C"/>
            <person name="Kiyatake I"/>
            <person name="Matsumoto R"/>
            <person name="Murakumo K"/>
            <person name="Nishida K"/>
            <person name="Terakita A"/>
            <person name="Kuratani S"/>
            <person name="Sato K"/>
            <person name="Hyodo S Kuraku.S."/>
        </authorList>
    </citation>
    <scope>NUCLEOTIDE SEQUENCE [LARGE SCALE GENOMIC DNA]</scope>
</reference>
<dbReference type="EMBL" id="BEZZ01005615">
    <property type="protein sequence ID" value="GCC17763.1"/>
    <property type="molecule type" value="Genomic_DNA"/>
</dbReference>
<dbReference type="Gene3D" id="3.30.40.10">
    <property type="entry name" value="Zinc/RING finger domain, C3HC4 (zinc finger)"/>
    <property type="match status" value="1"/>
</dbReference>
<name>A0A401RHY3_CHIPU</name>
<feature type="region of interest" description="Disordered" evidence="5">
    <location>
        <begin position="190"/>
        <end position="226"/>
    </location>
</feature>
<dbReference type="PANTHER" id="PTHR24103">
    <property type="entry name" value="E3 UBIQUITIN-PROTEIN LIGASE TRIM"/>
    <property type="match status" value="1"/>
</dbReference>
<evidence type="ECO:0000256" key="2">
    <source>
        <dbReference type="ARBA" id="ARBA00022771"/>
    </source>
</evidence>
<dbReference type="InterPro" id="IPR013083">
    <property type="entry name" value="Znf_RING/FYVE/PHD"/>
</dbReference>
<accession>A0A401RHY3</accession>
<dbReference type="OrthoDB" id="654191at2759"/>
<dbReference type="Pfam" id="PF00643">
    <property type="entry name" value="zf-B_box"/>
    <property type="match status" value="1"/>
</dbReference>
<dbReference type="InterPro" id="IPR001841">
    <property type="entry name" value="Znf_RING"/>
</dbReference>
<dbReference type="PROSITE" id="PS50119">
    <property type="entry name" value="ZF_BBOX"/>
    <property type="match status" value="1"/>
</dbReference>
<dbReference type="SUPFAM" id="SSF57850">
    <property type="entry name" value="RING/U-box"/>
    <property type="match status" value="1"/>
</dbReference>
<dbReference type="SMART" id="SM00184">
    <property type="entry name" value="RING"/>
    <property type="match status" value="1"/>
</dbReference>
<dbReference type="Gene3D" id="3.30.160.60">
    <property type="entry name" value="Classic Zinc Finger"/>
    <property type="match status" value="1"/>
</dbReference>
<evidence type="ECO:0000256" key="1">
    <source>
        <dbReference type="ARBA" id="ARBA00022723"/>
    </source>
</evidence>
<evidence type="ECO:0000313" key="9">
    <source>
        <dbReference type="Proteomes" id="UP000287033"/>
    </source>
</evidence>
<organism evidence="8 9">
    <name type="scientific">Chiloscyllium punctatum</name>
    <name type="common">Brownbanded bambooshark</name>
    <name type="synonym">Hemiscyllium punctatum</name>
    <dbReference type="NCBI Taxonomy" id="137246"/>
    <lineage>
        <taxon>Eukaryota</taxon>
        <taxon>Metazoa</taxon>
        <taxon>Chordata</taxon>
        <taxon>Craniata</taxon>
        <taxon>Vertebrata</taxon>
        <taxon>Chondrichthyes</taxon>
        <taxon>Elasmobranchii</taxon>
        <taxon>Galeomorphii</taxon>
        <taxon>Galeoidea</taxon>
        <taxon>Orectolobiformes</taxon>
        <taxon>Hemiscylliidae</taxon>
        <taxon>Chiloscyllium</taxon>
    </lineage>
</organism>
<proteinExistence type="predicted"/>
<comment type="caution">
    <text evidence="8">The sequence shown here is derived from an EMBL/GenBank/DDBJ whole genome shotgun (WGS) entry which is preliminary data.</text>
</comment>
<evidence type="ECO:0000256" key="3">
    <source>
        <dbReference type="ARBA" id="ARBA00022833"/>
    </source>
</evidence>
<dbReference type="Proteomes" id="UP000287033">
    <property type="component" value="Unassembled WGS sequence"/>
</dbReference>
<dbReference type="SUPFAM" id="SSF57845">
    <property type="entry name" value="B-box zinc-binding domain"/>
    <property type="match status" value="1"/>
</dbReference>
<feature type="domain" description="RING-type" evidence="6">
    <location>
        <begin position="25"/>
        <end position="69"/>
    </location>
</feature>
<dbReference type="InterPro" id="IPR000315">
    <property type="entry name" value="Znf_B-box"/>
</dbReference>
<feature type="domain" description="B box-type" evidence="7">
    <location>
        <begin position="101"/>
        <end position="142"/>
    </location>
</feature>
<keyword evidence="2 4" id="KW-0863">Zinc-finger</keyword>
<evidence type="ECO:0008006" key="10">
    <source>
        <dbReference type="Google" id="ProtNLM"/>
    </source>
</evidence>
<dbReference type="Pfam" id="PF15227">
    <property type="entry name" value="zf-C3HC4_4"/>
    <property type="match status" value="1"/>
</dbReference>
<keyword evidence="9" id="KW-1185">Reference proteome</keyword>
<dbReference type="InterPro" id="IPR050143">
    <property type="entry name" value="TRIM/RBCC"/>
</dbReference>
<gene>
    <name evidence="8" type="ORF">chiPu_0022029</name>
</gene>
<evidence type="ECO:0000256" key="4">
    <source>
        <dbReference type="PROSITE-ProRule" id="PRU00024"/>
    </source>
</evidence>